<sequence>MNMSKIFATRYSLLATRYSLLATRYSLLATRYSLLVNTHSSYADSPDTHSQPENPAHSLPNYSSQNHPPNPHQYKQYPVYHCNCAKPIHSPEPPANPVDFA</sequence>
<dbReference type="Proteomes" id="UP000241404">
    <property type="component" value="Unassembled WGS sequence"/>
</dbReference>
<dbReference type="AlphaFoldDB" id="A0ABD6WYR9"/>
<evidence type="ECO:0000313" key="3">
    <source>
        <dbReference type="Proteomes" id="UP000241404"/>
    </source>
</evidence>
<name>A0ABD6WYR9_PHODM</name>
<evidence type="ECO:0000256" key="1">
    <source>
        <dbReference type="SAM" id="MobiDB-lite"/>
    </source>
</evidence>
<dbReference type="EMBL" id="PYMM01000022">
    <property type="protein sequence ID" value="PSU14831.1"/>
    <property type="molecule type" value="Genomic_DNA"/>
</dbReference>
<feature type="region of interest" description="Disordered" evidence="1">
    <location>
        <begin position="40"/>
        <end position="74"/>
    </location>
</feature>
<protein>
    <submittedName>
        <fullName evidence="2">Uncharacterized protein</fullName>
    </submittedName>
</protein>
<evidence type="ECO:0000313" key="2">
    <source>
        <dbReference type="EMBL" id="PSU14831.1"/>
    </source>
</evidence>
<proteinExistence type="predicted"/>
<feature type="compositionally biased region" description="Polar residues" evidence="1">
    <location>
        <begin position="40"/>
        <end position="53"/>
    </location>
</feature>
<comment type="caution">
    <text evidence="2">The sequence shown here is derived from an EMBL/GenBank/DDBJ whole genome shotgun (WGS) entry which is preliminary data.</text>
</comment>
<organism evidence="2 3">
    <name type="scientific">Photobacterium damselae</name>
    <dbReference type="NCBI Taxonomy" id="38293"/>
    <lineage>
        <taxon>Bacteria</taxon>
        <taxon>Pseudomonadati</taxon>
        <taxon>Pseudomonadota</taxon>
        <taxon>Gammaproteobacteria</taxon>
        <taxon>Vibrionales</taxon>
        <taxon>Vibrionaceae</taxon>
        <taxon>Photobacterium</taxon>
    </lineage>
</organism>
<gene>
    <name evidence="2" type="ORF">CTM90_19305</name>
</gene>
<reference evidence="2 3" key="1">
    <citation type="submission" date="2018-03" db="EMBL/GenBank/DDBJ databases">
        <title>Whole genome sequencing of Histamine producing bacteria.</title>
        <authorList>
            <person name="Butler K."/>
        </authorList>
    </citation>
    <scope>NUCLEOTIDE SEQUENCE [LARGE SCALE GENOMIC DNA]</scope>
    <source>
        <strain evidence="2 3">BT-6</strain>
    </source>
</reference>
<accession>A0ABD6WYR9</accession>